<accession>A0ABP9UNF5</accession>
<organism evidence="2 3">
    <name type="scientific">Haloferula sargassicola</name>
    <dbReference type="NCBI Taxonomy" id="490096"/>
    <lineage>
        <taxon>Bacteria</taxon>
        <taxon>Pseudomonadati</taxon>
        <taxon>Verrucomicrobiota</taxon>
        <taxon>Verrucomicrobiia</taxon>
        <taxon>Verrucomicrobiales</taxon>
        <taxon>Verrucomicrobiaceae</taxon>
        <taxon>Haloferula</taxon>
    </lineage>
</organism>
<gene>
    <name evidence="2" type="ORF">Hsar01_00033</name>
</gene>
<keyword evidence="1" id="KW-0732">Signal</keyword>
<feature type="chain" id="PRO_5046257591" description="PEP-CTERM protein-sorting domain-containing protein" evidence="1">
    <location>
        <begin position="31"/>
        <end position="246"/>
    </location>
</feature>
<dbReference type="Proteomes" id="UP001476282">
    <property type="component" value="Unassembled WGS sequence"/>
</dbReference>
<sequence length="246" mass="25128">MFARLPIVKKLPFLPSLAASAAFAVSVSQAAVIFTPQEGPARTSFDGEISPNLITAGQPSLASMSASHPGQFPGTFPTTGLNDGSAAANGNLSYWATMNNGDPANWMPVTITFELTGSATGYDLTEIQSIAGWNDSYLGDQSFQLLLSIGGGGYSDFGTYTNTSTLNGGTNATLISLTDTTGAIASGVTGIQFVFMNPGSTQGGDGGTVIHELQAFGTPTVVPEPGVLGLGGWAAGLLGLARRRRG</sequence>
<name>A0ABP9UNF5_9BACT</name>
<protein>
    <recommendedName>
        <fullName evidence="4">PEP-CTERM protein-sorting domain-containing protein</fullName>
    </recommendedName>
</protein>
<dbReference type="EMBL" id="BAABRI010000001">
    <property type="protein sequence ID" value="GAA5480829.1"/>
    <property type="molecule type" value="Genomic_DNA"/>
</dbReference>
<evidence type="ECO:0000313" key="3">
    <source>
        <dbReference type="Proteomes" id="UP001476282"/>
    </source>
</evidence>
<evidence type="ECO:0000313" key="2">
    <source>
        <dbReference type="EMBL" id="GAA5480829.1"/>
    </source>
</evidence>
<reference evidence="2 3" key="1">
    <citation type="submission" date="2024-02" db="EMBL/GenBank/DDBJ databases">
        <title>Haloferula sargassicola NBRC 104335.</title>
        <authorList>
            <person name="Ichikawa N."/>
            <person name="Katano-Makiyama Y."/>
            <person name="Hidaka K."/>
        </authorList>
    </citation>
    <scope>NUCLEOTIDE SEQUENCE [LARGE SCALE GENOMIC DNA]</scope>
    <source>
        <strain evidence="2 3">NBRC 104335</strain>
    </source>
</reference>
<keyword evidence="3" id="KW-1185">Reference proteome</keyword>
<feature type="signal peptide" evidence="1">
    <location>
        <begin position="1"/>
        <end position="30"/>
    </location>
</feature>
<evidence type="ECO:0008006" key="4">
    <source>
        <dbReference type="Google" id="ProtNLM"/>
    </source>
</evidence>
<evidence type="ECO:0000256" key="1">
    <source>
        <dbReference type="SAM" id="SignalP"/>
    </source>
</evidence>
<proteinExistence type="predicted"/>
<comment type="caution">
    <text evidence="2">The sequence shown here is derived from an EMBL/GenBank/DDBJ whole genome shotgun (WGS) entry which is preliminary data.</text>
</comment>